<evidence type="ECO:0000313" key="4">
    <source>
        <dbReference type="Proteomes" id="UP001139347"/>
    </source>
</evidence>
<dbReference type="CDD" id="cd00397">
    <property type="entry name" value="DNA_BRE_C"/>
    <property type="match status" value="1"/>
</dbReference>
<dbReference type="GO" id="GO:0003677">
    <property type="term" value="F:DNA binding"/>
    <property type="evidence" value="ECO:0007669"/>
    <property type="project" value="InterPro"/>
</dbReference>
<evidence type="ECO:0000256" key="1">
    <source>
        <dbReference type="ARBA" id="ARBA00023172"/>
    </source>
</evidence>
<dbReference type="Gene3D" id="1.10.443.10">
    <property type="entry name" value="Intergrase catalytic core"/>
    <property type="match status" value="1"/>
</dbReference>
<dbReference type="InterPro" id="IPR013762">
    <property type="entry name" value="Integrase-like_cat_sf"/>
</dbReference>
<accession>A0A9X1WNW2</accession>
<dbReference type="AlphaFoldDB" id="A0A9X1WNW2"/>
<name>A0A9X1WNW2_9BACL</name>
<keyword evidence="1" id="KW-0233">DNA recombination</keyword>
<keyword evidence="4" id="KW-1185">Reference proteome</keyword>
<dbReference type="EMBL" id="JALIRP010000004">
    <property type="protein sequence ID" value="MCJ8012339.1"/>
    <property type="molecule type" value="Genomic_DNA"/>
</dbReference>
<reference evidence="3" key="1">
    <citation type="submission" date="2022-04" db="EMBL/GenBank/DDBJ databases">
        <title>Paenibacillus mangrovi sp. nov., a novel endophytic bacterium isolated from bark of Kandelia candel.</title>
        <authorList>
            <person name="Tuo L."/>
        </authorList>
    </citation>
    <scope>NUCLEOTIDE SEQUENCE</scope>
    <source>
        <strain evidence="3">KQZ6P-2</strain>
    </source>
</reference>
<dbReference type="SUPFAM" id="SSF56349">
    <property type="entry name" value="DNA breaking-rejoining enzymes"/>
    <property type="match status" value="1"/>
</dbReference>
<proteinExistence type="predicted"/>
<organism evidence="3 4">
    <name type="scientific">Paenibacillus mangrovi</name>
    <dbReference type="NCBI Taxonomy" id="2931978"/>
    <lineage>
        <taxon>Bacteria</taxon>
        <taxon>Bacillati</taxon>
        <taxon>Bacillota</taxon>
        <taxon>Bacilli</taxon>
        <taxon>Bacillales</taxon>
        <taxon>Paenibacillaceae</taxon>
        <taxon>Paenibacillus</taxon>
    </lineage>
</organism>
<sequence>MTNELELKQWYQLLFGKIDSALLELKDYDGNYYWDSVDPNSLRYFVSNIVGTPWQNHMGLSLLSVTDRKLSPQSIYNLMSTINARLKNLFAAAELSEMVEFNYSVVEKYLTGSLMPDHTDRQRQSFLTAYGSFIFNVSKWITTQFTNEQQSYFSKFLFPKLPFDNRDFSVRTKALDVAKETRKTETSAVTPQLPEIRAESHFRWNQVHRLRKAMRDVLEKARHDRITLPLEFSYDESEYTNERWHFVLWDKESFGRYYKVGTSSENEVFLEFVRAENLDDGRPGDGLWFLEILRLRLIGIWDQEYLEDNERLKIVEYLNQWGYEDAVQGQAPFQIRNPGLLTQSVFIVRNSRKFDKLLINLEPIYVACTFARFALDIITSSGARMNELLQISYDKNCCIVTVDNSVTPPSKNYIYRLIPKGREEEENYYMPEEVYRFMSDIVNLLKESYNSSSIPEVEYSAATRKHLMSKKRYIFQYKGRHINEFTINAIIRFLLHGTIIQTSEGNQVVLKAHLLRHAFATHAVQTEKIPIDIVKSLLHQKDISVTEYYSAPTHQQISDTVG</sequence>
<evidence type="ECO:0000313" key="3">
    <source>
        <dbReference type="EMBL" id="MCJ8012339.1"/>
    </source>
</evidence>
<protein>
    <submittedName>
        <fullName evidence="3">Site-specific integrase</fullName>
    </submittedName>
</protein>
<comment type="caution">
    <text evidence="3">The sequence shown here is derived from an EMBL/GenBank/DDBJ whole genome shotgun (WGS) entry which is preliminary data.</text>
</comment>
<dbReference type="GO" id="GO:0015074">
    <property type="term" value="P:DNA integration"/>
    <property type="evidence" value="ECO:0007669"/>
    <property type="project" value="InterPro"/>
</dbReference>
<dbReference type="InterPro" id="IPR002104">
    <property type="entry name" value="Integrase_catalytic"/>
</dbReference>
<dbReference type="PROSITE" id="PS51898">
    <property type="entry name" value="TYR_RECOMBINASE"/>
    <property type="match status" value="1"/>
</dbReference>
<dbReference type="RefSeq" id="WP_244725144.1">
    <property type="nucleotide sequence ID" value="NZ_JALIRP010000004.1"/>
</dbReference>
<dbReference type="InterPro" id="IPR011010">
    <property type="entry name" value="DNA_brk_join_enz"/>
</dbReference>
<evidence type="ECO:0000259" key="2">
    <source>
        <dbReference type="PROSITE" id="PS51898"/>
    </source>
</evidence>
<gene>
    <name evidence="3" type="ORF">MUG84_11410</name>
</gene>
<feature type="domain" description="Tyr recombinase" evidence="2">
    <location>
        <begin position="349"/>
        <end position="562"/>
    </location>
</feature>
<dbReference type="GO" id="GO:0006310">
    <property type="term" value="P:DNA recombination"/>
    <property type="evidence" value="ECO:0007669"/>
    <property type="project" value="UniProtKB-KW"/>
</dbReference>
<dbReference type="Proteomes" id="UP001139347">
    <property type="component" value="Unassembled WGS sequence"/>
</dbReference>